<evidence type="ECO:0000256" key="2">
    <source>
        <dbReference type="ARBA" id="ARBA00022618"/>
    </source>
</evidence>
<comment type="pathway">
    <text evidence="7 8">Cell wall biogenesis; peptidoglycan biosynthesis.</text>
</comment>
<keyword evidence="7" id="KW-0547">Nucleotide-binding</keyword>
<feature type="binding site" evidence="7">
    <location>
        <position position="459"/>
    </location>
    <ligand>
        <name>meso-2,6-diaminopimelate</name>
        <dbReference type="ChEBI" id="CHEBI:57791"/>
    </ligand>
</feature>
<feature type="domain" description="Mur ligase N-terminal catalytic" evidence="9">
    <location>
        <begin position="24"/>
        <end position="97"/>
    </location>
</feature>
<dbReference type="SUPFAM" id="SSF63418">
    <property type="entry name" value="MurE/MurF N-terminal domain"/>
    <property type="match status" value="1"/>
</dbReference>
<feature type="domain" description="Mur ligase C-terminal" evidence="10">
    <location>
        <begin position="335"/>
        <end position="461"/>
    </location>
</feature>
<dbReference type="InterPro" id="IPR005761">
    <property type="entry name" value="UDP-N-AcMur-Glu-dNH2Pim_ligase"/>
</dbReference>
<evidence type="ECO:0000313" key="12">
    <source>
        <dbReference type="EMBL" id="MFC3913320.1"/>
    </source>
</evidence>
<dbReference type="NCBIfam" id="NF001123">
    <property type="entry name" value="PRK00139.1-1"/>
    <property type="match status" value="1"/>
</dbReference>
<feature type="binding site" evidence="7">
    <location>
        <position position="152"/>
    </location>
    <ligand>
        <name>UDP-N-acetyl-alpha-D-muramoyl-L-alanyl-D-glutamate</name>
        <dbReference type="ChEBI" id="CHEBI:83900"/>
    </ligand>
</feature>
<dbReference type="InterPro" id="IPR000713">
    <property type="entry name" value="Mur_ligase_N"/>
</dbReference>
<name>A0ABV8CM85_9GAMM</name>
<dbReference type="InterPro" id="IPR035911">
    <property type="entry name" value="MurE/MurF_N"/>
</dbReference>
<dbReference type="Pfam" id="PF02875">
    <property type="entry name" value="Mur_ligase_C"/>
    <property type="match status" value="1"/>
</dbReference>
<feature type="binding site" evidence="7">
    <location>
        <position position="28"/>
    </location>
    <ligand>
        <name>UDP-N-acetyl-alpha-D-muramoyl-L-alanyl-D-glutamate</name>
        <dbReference type="ChEBI" id="CHEBI:83900"/>
    </ligand>
</feature>
<keyword evidence="4 7" id="KW-0573">Peptidoglycan synthesis</keyword>
<dbReference type="Gene3D" id="3.40.1390.10">
    <property type="entry name" value="MurE/MurF, N-terminal domain"/>
    <property type="match status" value="1"/>
</dbReference>
<dbReference type="SUPFAM" id="SSF53623">
    <property type="entry name" value="MurD-like peptide ligases, catalytic domain"/>
    <property type="match status" value="1"/>
</dbReference>
<dbReference type="Pfam" id="PF08245">
    <property type="entry name" value="Mur_ligase_M"/>
    <property type="match status" value="1"/>
</dbReference>
<feature type="binding site" evidence="7">
    <location>
        <begin position="408"/>
        <end position="411"/>
    </location>
    <ligand>
        <name>meso-2,6-diaminopimelate</name>
        <dbReference type="ChEBI" id="CHEBI:57791"/>
    </ligand>
</feature>
<comment type="similarity">
    <text evidence="1 7">Belongs to the MurCDEF family. MurE subfamily.</text>
</comment>
<evidence type="ECO:0000259" key="9">
    <source>
        <dbReference type="Pfam" id="PF01225"/>
    </source>
</evidence>
<dbReference type="Proteomes" id="UP001595692">
    <property type="component" value="Unassembled WGS sequence"/>
</dbReference>
<dbReference type="PANTHER" id="PTHR23135">
    <property type="entry name" value="MUR LIGASE FAMILY MEMBER"/>
    <property type="match status" value="1"/>
</dbReference>
<dbReference type="EC" id="6.3.2.13" evidence="7"/>
<comment type="subcellular location">
    <subcellularLocation>
        <location evidence="7 8">Cytoplasm</location>
    </subcellularLocation>
</comment>
<dbReference type="InterPro" id="IPR013221">
    <property type="entry name" value="Mur_ligase_cen"/>
</dbReference>
<dbReference type="GO" id="GO:0008765">
    <property type="term" value="F:UDP-N-acetylmuramoylalanyl-D-glutamate-2,6-diaminopimelate ligase activity"/>
    <property type="evidence" value="ECO:0007669"/>
    <property type="project" value="UniProtKB-EC"/>
</dbReference>
<keyword evidence="7" id="KW-0460">Magnesium</keyword>
<dbReference type="SUPFAM" id="SSF53244">
    <property type="entry name" value="MurD-like peptide ligases, peptide-binding domain"/>
    <property type="match status" value="1"/>
</dbReference>
<gene>
    <name evidence="7 12" type="primary">murE</name>
    <name evidence="12" type="ORF">ACFOSS_07570</name>
</gene>
<dbReference type="Gene3D" id="3.90.190.20">
    <property type="entry name" value="Mur ligase, C-terminal domain"/>
    <property type="match status" value="1"/>
</dbReference>
<dbReference type="Pfam" id="PF01225">
    <property type="entry name" value="Mur_ligase"/>
    <property type="match status" value="1"/>
</dbReference>
<dbReference type="NCBIfam" id="TIGR01085">
    <property type="entry name" value="murE"/>
    <property type="match status" value="1"/>
</dbReference>
<proteinExistence type="inferred from homology"/>
<dbReference type="RefSeq" id="WP_377151596.1">
    <property type="nucleotide sequence ID" value="NZ_JBHSAF010000006.1"/>
</dbReference>
<evidence type="ECO:0000256" key="1">
    <source>
        <dbReference type="ARBA" id="ARBA00005898"/>
    </source>
</evidence>
<keyword evidence="7 12" id="KW-0436">Ligase</keyword>
<organism evidence="12 13">
    <name type="scientific">Pseudaeromonas sharmana</name>
    <dbReference type="NCBI Taxonomy" id="328412"/>
    <lineage>
        <taxon>Bacteria</taxon>
        <taxon>Pseudomonadati</taxon>
        <taxon>Pseudomonadota</taxon>
        <taxon>Gammaproteobacteria</taxon>
        <taxon>Aeromonadales</taxon>
        <taxon>Aeromonadaceae</taxon>
        <taxon>Pseudaeromonas</taxon>
    </lineage>
</organism>
<sequence length="489" mass="51888">MSLTLDALLSPLGIAAPNVALREMQLDSRAVQPGDLFLALPGHAVDGRQFMNAAAAKGAAAILFEPAGLDSVPECAALCIAVPGLARCVSELAGRFYGEPSRQLQLIGVTGTNGKSTTTQLIANWRSLLGGQAGVMGTIGNGLFGALQPTENTTASPLAIQQQLAQQLALGADLVAMEVSSHGLVQHRVSALSFAVAVFTNLSRDHLDYHGDMDAYAAAKRQLFSMVAPADVVLNADDAVGRQWLQQIPQAVTYTLLPENAPRGSRYVEAVAVRFHDRGFSASLRTSWGQGVLDASLLGQFNVSNVLAALAAMLVLGYDFKALLAAAPRLSPVTGRMECFGGDAQPLLVVDYAHTPDGLEKALAAARLHCRGRLFCLVGCGGDRDRGKRPMMASAAEQLADVVILTDDNPRTEAPEAIIADMRGGLSRPDQVRVIHQREQAIRQAWSEARAGDVILIAGKGHEDYQIIGKQKLHYSDRETASLLLGECS</sequence>
<dbReference type="InterPro" id="IPR036565">
    <property type="entry name" value="Mur-like_cat_sf"/>
</dbReference>
<dbReference type="InterPro" id="IPR036615">
    <property type="entry name" value="Mur_ligase_C_dom_sf"/>
</dbReference>
<keyword evidence="6 7" id="KW-0961">Cell wall biogenesis/degradation</keyword>
<evidence type="ECO:0000256" key="7">
    <source>
        <dbReference type="HAMAP-Rule" id="MF_00208"/>
    </source>
</evidence>
<feature type="short sequence motif" description="Meso-diaminopimelate recognition motif" evidence="7">
    <location>
        <begin position="408"/>
        <end position="411"/>
    </location>
</feature>
<comment type="cofactor">
    <cofactor evidence="7">
        <name>Mg(2+)</name>
        <dbReference type="ChEBI" id="CHEBI:18420"/>
    </cofactor>
</comment>
<comment type="caution">
    <text evidence="12">The sequence shown here is derived from an EMBL/GenBank/DDBJ whole genome shotgun (WGS) entry which is preliminary data.</text>
</comment>
<feature type="binding site" evidence="7">
    <location>
        <position position="384"/>
    </location>
    <ligand>
        <name>meso-2,6-diaminopimelate</name>
        <dbReference type="ChEBI" id="CHEBI:57791"/>
    </ligand>
</feature>
<evidence type="ECO:0000256" key="5">
    <source>
        <dbReference type="ARBA" id="ARBA00023306"/>
    </source>
</evidence>
<feature type="binding site" evidence="7">
    <location>
        <begin position="111"/>
        <end position="117"/>
    </location>
    <ligand>
        <name>ATP</name>
        <dbReference type="ChEBI" id="CHEBI:30616"/>
    </ligand>
</feature>
<protein>
    <recommendedName>
        <fullName evidence="7">UDP-N-acetylmuramoyl-L-alanyl-D-glutamate--2,6-diaminopimelate ligase</fullName>
        <ecNumber evidence="7">6.3.2.13</ecNumber>
    </recommendedName>
    <alternativeName>
        <fullName evidence="7">Meso-A2pm-adding enzyme</fullName>
    </alternativeName>
    <alternativeName>
        <fullName evidence="7">Meso-diaminopimelate-adding enzyme</fullName>
    </alternativeName>
    <alternativeName>
        <fullName evidence="7">UDP-MurNAc-L-Ala-D-Glu:meso-diaminopimelate ligase</fullName>
    </alternativeName>
    <alternativeName>
        <fullName evidence="7">UDP-MurNAc-tripeptide synthetase</fullName>
    </alternativeName>
    <alternativeName>
        <fullName evidence="7">UDP-N-acetylmuramyl-tripeptide synthetase</fullName>
    </alternativeName>
</protein>
<comment type="PTM">
    <text evidence="7">Carboxylation is probably crucial for Mg(2+) binding and, consequently, for the gamma-phosphate positioning of ATP.</text>
</comment>
<accession>A0ABV8CM85</accession>
<comment type="catalytic activity">
    <reaction evidence="7">
        <text>UDP-N-acetyl-alpha-D-muramoyl-L-alanyl-D-glutamate + meso-2,6-diaminopimelate + ATP = UDP-N-acetyl-alpha-D-muramoyl-L-alanyl-gamma-D-glutamyl-meso-2,6-diaminopimelate + ADP + phosphate + H(+)</text>
        <dbReference type="Rhea" id="RHEA:23676"/>
        <dbReference type="ChEBI" id="CHEBI:15378"/>
        <dbReference type="ChEBI" id="CHEBI:30616"/>
        <dbReference type="ChEBI" id="CHEBI:43474"/>
        <dbReference type="ChEBI" id="CHEBI:57791"/>
        <dbReference type="ChEBI" id="CHEBI:83900"/>
        <dbReference type="ChEBI" id="CHEBI:83905"/>
        <dbReference type="ChEBI" id="CHEBI:456216"/>
        <dbReference type="EC" id="6.3.2.13"/>
    </reaction>
</comment>
<evidence type="ECO:0000256" key="6">
    <source>
        <dbReference type="ARBA" id="ARBA00023316"/>
    </source>
</evidence>
<reference evidence="13" key="1">
    <citation type="journal article" date="2019" name="Int. J. Syst. Evol. Microbiol.">
        <title>The Global Catalogue of Microorganisms (GCM) 10K type strain sequencing project: providing services to taxonomists for standard genome sequencing and annotation.</title>
        <authorList>
            <consortium name="The Broad Institute Genomics Platform"/>
            <consortium name="The Broad Institute Genome Sequencing Center for Infectious Disease"/>
            <person name="Wu L."/>
            <person name="Ma J."/>
        </authorList>
    </citation>
    <scope>NUCLEOTIDE SEQUENCE [LARGE SCALE GENOMIC DNA]</scope>
    <source>
        <strain evidence="13">CCUG 54939</strain>
    </source>
</reference>
<keyword evidence="2 7" id="KW-0132">Cell division</keyword>
<feature type="binding site" evidence="7">
    <location>
        <position position="463"/>
    </location>
    <ligand>
        <name>meso-2,6-diaminopimelate</name>
        <dbReference type="ChEBI" id="CHEBI:57791"/>
    </ligand>
</feature>
<dbReference type="InterPro" id="IPR004101">
    <property type="entry name" value="Mur_ligase_C"/>
</dbReference>
<feature type="domain" description="Mur ligase central" evidence="11">
    <location>
        <begin position="109"/>
        <end position="312"/>
    </location>
</feature>
<feature type="binding site" evidence="7">
    <location>
        <position position="186"/>
    </location>
    <ligand>
        <name>UDP-N-acetyl-alpha-D-muramoyl-L-alanyl-D-glutamate</name>
        <dbReference type="ChEBI" id="CHEBI:83900"/>
    </ligand>
</feature>
<evidence type="ECO:0000259" key="10">
    <source>
        <dbReference type="Pfam" id="PF02875"/>
    </source>
</evidence>
<evidence type="ECO:0000256" key="3">
    <source>
        <dbReference type="ARBA" id="ARBA00022960"/>
    </source>
</evidence>
<dbReference type="EMBL" id="JBHSAF010000006">
    <property type="protein sequence ID" value="MFC3913320.1"/>
    <property type="molecule type" value="Genomic_DNA"/>
</dbReference>
<comment type="function">
    <text evidence="7">Catalyzes the addition of meso-diaminopimelic acid to the nucleotide precursor UDP-N-acetylmuramoyl-L-alanyl-D-glutamate (UMAG) in the biosynthesis of bacterial cell-wall peptidoglycan.</text>
</comment>
<keyword evidence="13" id="KW-1185">Reference proteome</keyword>
<dbReference type="Gene3D" id="3.40.1190.10">
    <property type="entry name" value="Mur-like, catalytic domain"/>
    <property type="match status" value="1"/>
</dbReference>
<dbReference type="HAMAP" id="MF_00208">
    <property type="entry name" value="MurE"/>
    <property type="match status" value="1"/>
</dbReference>
<keyword evidence="7" id="KW-0067">ATP-binding</keyword>
<feature type="modified residue" description="N6-carboxylysine" evidence="7">
    <location>
        <position position="220"/>
    </location>
</feature>
<keyword evidence="3 7" id="KW-0133">Cell shape</keyword>
<feature type="binding site" evidence="7">
    <location>
        <begin position="153"/>
        <end position="154"/>
    </location>
    <ligand>
        <name>UDP-N-acetyl-alpha-D-muramoyl-L-alanyl-D-glutamate</name>
        <dbReference type="ChEBI" id="CHEBI:83900"/>
    </ligand>
</feature>
<keyword evidence="5 7" id="KW-0131">Cell cycle</keyword>
<feature type="binding site" evidence="7">
    <location>
        <position position="180"/>
    </location>
    <ligand>
        <name>UDP-N-acetyl-alpha-D-muramoyl-L-alanyl-D-glutamate</name>
        <dbReference type="ChEBI" id="CHEBI:83900"/>
    </ligand>
</feature>
<dbReference type="NCBIfam" id="NF001126">
    <property type="entry name" value="PRK00139.1-4"/>
    <property type="match status" value="1"/>
</dbReference>
<dbReference type="PANTHER" id="PTHR23135:SF4">
    <property type="entry name" value="UDP-N-ACETYLMURAMOYL-L-ALANYL-D-GLUTAMATE--2,6-DIAMINOPIMELATE LIGASE MURE HOMOLOG, CHLOROPLASTIC"/>
    <property type="match status" value="1"/>
</dbReference>
<feature type="binding site" evidence="7">
    <location>
        <position position="188"/>
    </location>
    <ligand>
        <name>UDP-N-acetyl-alpha-D-muramoyl-L-alanyl-D-glutamate</name>
        <dbReference type="ChEBI" id="CHEBI:83900"/>
    </ligand>
</feature>
<feature type="binding site" evidence="7">
    <location>
        <position position="26"/>
    </location>
    <ligand>
        <name>UDP-N-acetyl-alpha-D-muramoyl-L-alanyl-D-glutamate</name>
        <dbReference type="ChEBI" id="CHEBI:83900"/>
    </ligand>
</feature>
<evidence type="ECO:0000256" key="8">
    <source>
        <dbReference type="RuleBase" id="RU004135"/>
    </source>
</evidence>
<evidence type="ECO:0000259" key="11">
    <source>
        <dbReference type="Pfam" id="PF08245"/>
    </source>
</evidence>
<evidence type="ECO:0000256" key="4">
    <source>
        <dbReference type="ARBA" id="ARBA00022984"/>
    </source>
</evidence>
<evidence type="ECO:0000313" key="13">
    <source>
        <dbReference type="Proteomes" id="UP001595692"/>
    </source>
</evidence>
<keyword evidence="7" id="KW-0963">Cytoplasm</keyword>
<comment type="caution">
    <text evidence="7">Lacks conserved residue(s) required for the propagation of feature annotation.</text>
</comment>